<dbReference type="GeneID" id="19962513"/>
<gene>
    <name evidence="2" type="ORF">PVVCY_0701000</name>
</gene>
<dbReference type="EMBL" id="LR215063">
    <property type="protein sequence ID" value="VEV55724.1"/>
    <property type="molecule type" value="Genomic_DNA"/>
</dbReference>
<keyword evidence="1" id="KW-1133">Transmembrane helix</keyword>
<dbReference type="Proteomes" id="UP000290582">
    <property type="component" value="Chromosome PVVCY_07"/>
</dbReference>
<dbReference type="PANTHER" id="PTHR38585">
    <property type="entry name" value="TRANSMEMBRANE PROTEIN"/>
    <property type="match status" value="1"/>
</dbReference>
<protein>
    <submittedName>
        <fullName evidence="2">Uncharacterized protein</fullName>
    </submittedName>
</protein>
<dbReference type="KEGG" id="pvv:PVVCY_0701000"/>
<evidence type="ECO:0000313" key="3">
    <source>
        <dbReference type="Proteomes" id="UP000290582"/>
    </source>
</evidence>
<dbReference type="PANTHER" id="PTHR38585:SF1">
    <property type="entry name" value="TRANSMEMBRANE PROTEIN"/>
    <property type="match status" value="1"/>
</dbReference>
<dbReference type="AlphaFoldDB" id="A0A449BQK9"/>
<name>A0A449BQK9_PLAVN</name>
<sequence>MSFCFVKMKIVSSIIFFLLLFFVNLFFVKSRFKNSEHYNVPLNVLFNNGKNIRKRLCHDCFYTNEVNLIYKSCKAFENVNYSKINKSKILHFIHQSPKIIKKYVTVKAKYKLDILSPKYIKSFVEDKLDIFFNGMILMNKTYNRHGIILNFFNFFRTLLFRFITMYIMQICTSFFLFHYLNIVSQKTQSSILHISGTKYVSRIIGFIQLNLVNYYINVLSEVIQLVLLRILFNKYEVQLIKTILYNSADYFINKSLKNSYEIMYQCAKKLVITKFNKLSLFTFNYLRYFVLTNLFFKLFNGSYNKFSPSDVKMPGVYSNPRKSLEKDMTYATKREIDILRNYCKETGCHTCGAVCYDKFIGDHQPPIQVVKDTIEYYKKKKFILYFLKLFKLYDTKQRLYPQCLRCSQLQSASVRCKKLKLIPHYNTVRIFHFSTVFHLFLKMLLLTKWKKIIFWDGDNVD</sequence>
<evidence type="ECO:0000313" key="2">
    <source>
        <dbReference type="EMBL" id="VEV55724.1"/>
    </source>
</evidence>
<dbReference type="RefSeq" id="XP_008626170.2">
    <property type="nucleotide sequence ID" value="XM_008627948.2"/>
</dbReference>
<keyword evidence="1" id="KW-0812">Transmembrane</keyword>
<keyword evidence="1" id="KW-0472">Membrane</keyword>
<dbReference type="VEuPathDB" id="PlasmoDB:PVVCY_0701000"/>
<feature type="transmembrane region" description="Helical" evidence="1">
    <location>
        <begin position="158"/>
        <end position="180"/>
    </location>
</feature>
<dbReference type="OrthoDB" id="70850at2759"/>
<feature type="transmembrane region" description="Helical" evidence="1">
    <location>
        <begin position="6"/>
        <end position="28"/>
    </location>
</feature>
<evidence type="ECO:0000256" key="1">
    <source>
        <dbReference type="SAM" id="Phobius"/>
    </source>
</evidence>
<proteinExistence type="predicted"/>
<accession>A0A449BQK9</accession>
<reference evidence="2 3" key="1">
    <citation type="submission" date="2019-01" db="EMBL/GenBank/DDBJ databases">
        <authorList>
            <person name="Ramaprasad A."/>
        </authorList>
    </citation>
    <scope>NUCLEOTIDE SEQUENCE [LARGE SCALE GENOMIC DNA]</scope>
</reference>
<organism evidence="2 3">
    <name type="scientific">Plasmodium vinckei vinckei</name>
    <dbReference type="NCBI Taxonomy" id="54757"/>
    <lineage>
        <taxon>Eukaryota</taxon>
        <taxon>Sar</taxon>
        <taxon>Alveolata</taxon>
        <taxon>Apicomplexa</taxon>
        <taxon>Aconoidasida</taxon>
        <taxon>Haemosporida</taxon>
        <taxon>Plasmodiidae</taxon>
        <taxon>Plasmodium</taxon>
        <taxon>Plasmodium (Vinckeia)</taxon>
    </lineage>
</organism>